<name>J9H241_9ZZZZ</name>
<dbReference type="EMBL" id="AMCI01000294">
    <property type="protein sequence ID" value="EJX09908.1"/>
    <property type="molecule type" value="Genomic_DNA"/>
</dbReference>
<protein>
    <submittedName>
        <fullName evidence="1">Major head protein</fullName>
    </submittedName>
</protein>
<gene>
    <name evidence="1" type="ORF">EVA_01981</name>
</gene>
<evidence type="ECO:0000313" key="1">
    <source>
        <dbReference type="EMBL" id="EJX09908.1"/>
    </source>
</evidence>
<dbReference type="Pfam" id="PF25622">
    <property type="entry name" value="Phi29_MCP"/>
    <property type="match status" value="1"/>
</dbReference>
<organism evidence="1">
    <name type="scientific">gut metagenome</name>
    <dbReference type="NCBI Taxonomy" id="749906"/>
    <lineage>
        <taxon>unclassified sequences</taxon>
        <taxon>metagenomes</taxon>
        <taxon>organismal metagenomes</taxon>
    </lineage>
</organism>
<reference evidence="1" key="1">
    <citation type="journal article" date="2012" name="PLoS ONE">
        <title>Gene sets for utilization of primary and secondary nutrition supplies in the distal gut of endangered iberian lynx.</title>
        <authorList>
            <person name="Alcaide M."/>
            <person name="Messina E."/>
            <person name="Richter M."/>
            <person name="Bargiela R."/>
            <person name="Peplies J."/>
            <person name="Huws S.A."/>
            <person name="Newbold C.J."/>
            <person name="Golyshin P.N."/>
            <person name="Simon M.A."/>
            <person name="Lopez G."/>
            <person name="Yakimov M.M."/>
            <person name="Ferrer M."/>
        </authorList>
    </citation>
    <scope>NUCLEOTIDE SEQUENCE</scope>
</reference>
<sequence>MPVKPSTKAATAKLDPVGVMKAVMEETPELANPLMERGIISKADDGSVNISGTTETIHAIGDYILNFTPAANAYLNALVNRIGFVTITSKMYTNPWSVFKKGRLEFGETVEEIFVNLAKPYQFSPSKAEQEVFKRNIPDVRAAFHTMNFQKYYPVTIQDDQLRQAFLSWQGVTDLIARIVESVYAAAQTDEYLVMKYMLARAVLNGDIQGVQVPALSKENAVDIATTFNETAMNMEYQSNLYNIAGVTTHTPMDEQYLITTTKFRSVMNFNVLATAFNMDKATLMGHVINVDSFVNMDWERLTLLFTDENGKVDPSFKPWQESEKTILENIPAIVAGIDFFQIWDNFEKMTENYNGKGLYWNYNYHVWKTFSLSPFAQAVAYTAEVGAITSVAVTPQAATIPPGADIELAASVSRTGVISKAVEWSMTGNNSTGSYVSDTGKVHLAKDETANTVKVVVASVVDSGKSAMCTITVNKAQ</sequence>
<accession>J9H241</accession>
<comment type="caution">
    <text evidence="1">The sequence shown here is derived from an EMBL/GenBank/DDBJ whole genome shotgun (WGS) entry which is preliminary data.</text>
</comment>
<proteinExistence type="predicted"/>
<dbReference type="AlphaFoldDB" id="J9H241"/>
<dbReference type="Gene3D" id="2.60.40.1080">
    <property type="match status" value="1"/>
</dbReference>